<dbReference type="InterPro" id="IPR046883">
    <property type="entry name" value="T6SS_FHA_C"/>
</dbReference>
<feature type="domain" description="FHA" evidence="2">
    <location>
        <begin position="123"/>
        <end position="179"/>
    </location>
</feature>
<dbReference type="Proteomes" id="UP000298180">
    <property type="component" value="Unassembled WGS sequence"/>
</dbReference>
<evidence type="ECO:0000313" key="4">
    <source>
        <dbReference type="Proteomes" id="UP000298180"/>
    </source>
</evidence>
<accession>A0A4Z0BIJ2</accession>
<organism evidence="3 4">
    <name type="scientific">Ramlibacter henchirensis</name>
    <dbReference type="NCBI Taxonomy" id="204072"/>
    <lineage>
        <taxon>Bacteria</taxon>
        <taxon>Pseudomonadati</taxon>
        <taxon>Pseudomonadota</taxon>
        <taxon>Betaproteobacteria</taxon>
        <taxon>Burkholderiales</taxon>
        <taxon>Comamonadaceae</taxon>
        <taxon>Ramlibacter</taxon>
    </lineage>
</organism>
<name>A0A4Z0BIJ2_9BURK</name>
<dbReference type="Pfam" id="PF00498">
    <property type="entry name" value="FHA"/>
    <property type="match status" value="1"/>
</dbReference>
<dbReference type="AlphaFoldDB" id="A0A4Z0BIJ2"/>
<dbReference type="SUPFAM" id="SSF49879">
    <property type="entry name" value="SMAD/FHA domain"/>
    <property type="match status" value="1"/>
</dbReference>
<dbReference type="EMBL" id="SMLM01000004">
    <property type="protein sequence ID" value="TFY99155.1"/>
    <property type="molecule type" value="Genomic_DNA"/>
</dbReference>
<dbReference type="Gene3D" id="2.60.200.20">
    <property type="match status" value="1"/>
</dbReference>
<proteinExistence type="predicted"/>
<dbReference type="CDD" id="cd00060">
    <property type="entry name" value="FHA"/>
    <property type="match status" value="1"/>
</dbReference>
<evidence type="ECO:0000313" key="3">
    <source>
        <dbReference type="EMBL" id="TFY99155.1"/>
    </source>
</evidence>
<keyword evidence="4" id="KW-1185">Reference proteome</keyword>
<protein>
    <submittedName>
        <fullName evidence="3">Type VI secretion system-associated FHA domain protein TagH</fullName>
    </submittedName>
</protein>
<dbReference type="NCBIfam" id="TIGR03354">
    <property type="entry name" value="VI_FHA"/>
    <property type="match status" value="1"/>
</dbReference>
<dbReference type="InterPro" id="IPR008984">
    <property type="entry name" value="SMAD_FHA_dom_sf"/>
</dbReference>
<feature type="region of interest" description="Disordered" evidence="1">
    <location>
        <begin position="213"/>
        <end position="274"/>
    </location>
</feature>
<dbReference type="InterPro" id="IPR000253">
    <property type="entry name" value="FHA_dom"/>
</dbReference>
<reference evidence="3 4" key="1">
    <citation type="submission" date="2019-03" db="EMBL/GenBank/DDBJ databases">
        <title>Ramlibacter henchirensis DSM 14656, whole genome shotgun sequence.</title>
        <authorList>
            <person name="Zhang X."/>
            <person name="Feng G."/>
            <person name="Zhu H."/>
        </authorList>
    </citation>
    <scope>NUCLEOTIDE SEQUENCE [LARGE SCALE GENOMIC DNA]</scope>
    <source>
        <strain evidence="3 4">DSM 14656</strain>
    </source>
</reference>
<dbReference type="OrthoDB" id="273564at2"/>
<gene>
    <name evidence="3" type="primary">tagH</name>
    <name evidence="3" type="ORF">EZ313_21525</name>
</gene>
<feature type="compositionally biased region" description="Low complexity" evidence="1">
    <location>
        <begin position="222"/>
        <end position="233"/>
    </location>
</feature>
<evidence type="ECO:0000259" key="2">
    <source>
        <dbReference type="PROSITE" id="PS50006"/>
    </source>
</evidence>
<evidence type="ECO:0000256" key="1">
    <source>
        <dbReference type="SAM" id="MobiDB-lite"/>
    </source>
</evidence>
<comment type="caution">
    <text evidence="3">The sequence shown here is derived from an EMBL/GenBank/DDBJ whole genome shotgun (WGS) entry which is preliminary data.</text>
</comment>
<dbReference type="Pfam" id="PF20232">
    <property type="entry name" value="T6SS_FHA_C"/>
    <property type="match status" value="1"/>
</dbReference>
<dbReference type="InterPro" id="IPR017735">
    <property type="entry name" value="T6SS_FHA"/>
</dbReference>
<dbReference type="PROSITE" id="PS50006">
    <property type="entry name" value="FHA_DOMAIN"/>
    <property type="match status" value="1"/>
</dbReference>
<sequence length="526" mass="56037">MSCSSTSTPSSGRLPGLAAGSLLSPPTLTFVNVSVNRVERQQWRIPATEASFRVGAASMSRYTGPAKAAAGYTSSASSCNSSRLINGSRGPQTTGNGVSYLLHFSGPASFQQTITLKPGGEPVVVGRDPEAAVYLPDTDRVVSRRHLSIAWSGKGAQVTVLSANGINTDQGDYFSGDEVVLGDGQAARIGSFHLLVSVPAAAVDPDATNFSGMGSRPVPLGPEAKSASPAAAATEKDPWAELLSEWSPGPKRADATVPGSASLAAQAPGSFDRDDPFTTSTSWRMLSGSFAAAPARAPAREPDPLAALAAEERAAVQGDPTTPDSDALQSLCRGLGLQPPQSFNFDWERFGQSLRQVVECLNEHLSTRAEAKKDMQAADRTFVGTKQPNPLKSGMPIEDLLHYLLLSPPDVPGYTPADKALQEAAQEARSHQAAAQAAARALAEGAIAEFEPGKLRGELLQGKLSIASVVDNARLWDLYTTGYEKKAAKLAEWREQLFDRYYMTAYLREIDRLRRTHARRSQQRND</sequence>